<evidence type="ECO:0000313" key="1">
    <source>
        <dbReference type="EMBL" id="TFE88601.1"/>
    </source>
</evidence>
<name>A0A4Y8Q3M8_9BACL</name>
<organism evidence="1 2">
    <name type="scientific">Paenibacillus athensensis</name>
    <dbReference type="NCBI Taxonomy" id="1967502"/>
    <lineage>
        <taxon>Bacteria</taxon>
        <taxon>Bacillati</taxon>
        <taxon>Bacillota</taxon>
        <taxon>Bacilli</taxon>
        <taxon>Bacillales</taxon>
        <taxon>Paenibacillaceae</taxon>
        <taxon>Paenibacillus</taxon>
    </lineage>
</organism>
<protein>
    <submittedName>
        <fullName evidence="1">Uncharacterized protein</fullName>
    </submittedName>
</protein>
<accession>A0A4Y8Q3M8</accession>
<dbReference type="AlphaFoldDB" id="A0A4Y8Q3M8"/>
<keyword evidence="2" id="KW-1185">Reference proteome</keyword>
<gene>
    <name evidence="1" type="ORF">B5M42_09115</name>
</gene>
<dbReference type="Proteomes" id="UP000298246">
    <property type="component" value="Unassembled WGS sequence"/>
</dbReference>
<dbReference type="EMBL" id="MYFO01000009">
    <property type="protein sequence ID" value="TFE88601.1"/>
    <property type="molecule type" value="Genomic_DNA"/>
</dbReference>
<proteinExistence type="predicted"/>
<reference evidence="1 2" key="1">
    <citation type="submission" date="2017-03" db="EMBL/GenBank/DDBJ databases">
        <title>Isolation of Levoglucosan Utilizing Bacteria.</title>
        <authorList>
            <person name="Arya A.S."/>
        </authorList>
    </citation>
    <scope>NUCLEOTIDE SEQUENCE [LARGE SCALE GENOMIC DNA]</scope>
    <source>
        <strain evidence="1 2">MEC069</strain>
    </source>
</reference>
<sequence>MAFSSVASAESPSLQPLNSLHAQYEYLPTFEQHYPQYVDGSLDDTYDYAQQRIESFNLTTTSKCQLSS</sequence>
<comment type="caution">
    <text evidence="1">The sequence shown here is derived from an EMBL/GenBank/DDBJ whole genome shotgun (WGS) entry which is preliminary data.</text>
</comment>
<evidence type="ECO:0000313" key="2">
    <source>
        <dbReference type="Proteomes" id="UP000298246"/>
    </source>
</evidence>